<keyword evidence="7 10" id="KW-0799">Topoisomerase</keyword>
<dbReference type="GO" id="GO:0006265">
    <property type="term" value="P:DNA topological change"/>
    <property type="evidence" value="ECO:0007669"/>
    <property type="project" value="UniProtKB-UniRule"/>
</dbReference>
<dbReference type="InterPro" id="IPR013758">
    <property type="entry name" value="Topo_IIA_A/C_ab"/>
</dbReference>
<protein>
    <recommendedName>
        <fullName evidence="10">DNA gyrase subunit A</fullName>
        <ecNumber evidence="10">5.6.2.2</ecNumber>
    </recommendedName>
</protein>
<dbReference type="Gene3D" id="2.120.10.90">
    <property type="entry name" value="DNA gyrase/topoisomerase IV, subunit A, C-terminal"/>
    <property type="match status" value="1"/>
</dbReference>
<dbReference type="SUPFAM" id="SSF101904">
    <property type="entry name" value="GyrA/ParC C-terminal domain-like"/>
    <property type="match status" value="1"/>
</dbReference>
<comment type="caution">
    <text evidence="15">The sequence shown here is derived from an EMBL/GenBank/DDBJ whole genome shotgun (WGS) entry which is preliminary data.</text>
</comment>
<dbReference type="NCBIfam" id="NF004043">
    <property type="entry name" value="PRK05560.1"/>
    <property type="match status" value="1"/>
</dbReference>
<sequence length="849" mass="93652">MSDTTEPPVGPPGQTTNAEGGDRIDPVDIQQEMQRSYIDYAMSVIVGRALPEVRDGLKPVHRRVLYAMYDSGFRPDRSYVKSARPVAETMGNYHPHGDTSIYDALVRLAQPWSMRYPLVDGQGNFGSRGNDGPAAMRYTEARLTPLAMEMLRDIDEETVDFIPNYDGKTQEPTVLPSRVPNLLMNGSNGIAVGMATNIPPHNLRELGEAVFWALDNHEADEEATLAACMERVKGPDFPTHGLIVGNQGIQDAYSTGRGSIRMRGVVEIEEDSNGRTTIVITELPYQVNPDNLITSIAEQVRDGKLAGISKIDDESSDRVGMRIVVTIKRDAVAKVVLNNLYKHSQLQTSFGANMLSIVDGVPRTLRLDQMIRYYVAHQLDVIIRRTRYRLRKAEERAHILRGLVKALDALDEVIALIRRSPDVDAARTGLIELLDVDTIQADAILAMQLRRLAALERQKIIDELAEIEREIADLQDILAKPERQRQIVRDELAEIVEKYGDDRRTRIIANDGDVSDEDLIARENVVVTITETGYAKRTKTDLYRSQKRGGKGVQGAGLKQDDIVSKFFVCSTHDWILFFTTKGRVYRAKAYELPEANRTARGQHVANLLAFQPDERIAQVIQIKTYEDAPYLVLATKGGLVKKSKLTDFDSNRSGGIVAVNLRGEDELVGAVLASSDDDLLLVSGQGQSIRFSATDEVLRPMGRATSGVQGMRFNGDDQLLSLNVVREGKYLLVATSGGYSKRTAMEDYPAQGRGGKGVLTIQYDPKRGTLVGALIVDDDDELYAITSSGGVIRTAAKQVRKAGRQTKGVRLMNLGEGDTLLAIARNADEADEPEPGTTSTEDDASKES</sequence>
<dbReference type="EC" id="5.6.2.2" evidence="10"/>
<evidence type="ECO:0000256" key="5">
    <source>
        <dbReference type="ARBA" id="ARBA00022741"/>
    </source>
</evidence>
<comment type="similarity">
    <text evidence="3 10">Belongs to the type II topoisomerase GyrA/ParC subunit family.</text>
</comment>
<evidence type="ECO:0000256" key="1">
    <source>
        <dbReference type="ARBA" id="ARBA00000185"/>
    </source>
</evidence>
<dbReference type="InterPro" id="IPR013757">
    <property type="entry name" value="Topo_IIA_A_a_sf"/>
</dbReference>
<feature type="active site" description="O-(5'-phospho-DNA)-tyrosine intermediate" evidence="10 11">
    <location>
        <position position="138"/>
    </location>
</feature>
<feature type="region of interest" description="Disordered" evidence="13">
    <location>
        <begin position="1"/>
        <end position="23"/>
    </location>
</feature>
<dbReference type="GO" id="GO:0006261">
    <property type="term" value="P:DNA-templated DNA replication"/>
    <property type="evidence" value="ECO:0007669"/>
    <property type="project" value="UniProtKB-UniRule"/>
</dbReference>
<comment type="catalytic activity">
    <reaction evidence="1 10 11">
        <text>ATP-dependent breakage, passage and rejoining of double-stranded DNA.</text>
        <dbReference type="EC" id="5.6.2.2"/>
    </reaction>
</comment>
<dbReference type="FunFam" id="3.90.199.10:FF:000001">
    <property type="entry name" value="DNA gyrase subunit A"/>
    <property type="match status" value="1"/>
</dbReference>
<name>A0A177Y9Q9_9NOCA</name>
<feature type="domain" description="Topo IIA-type catalytic" evidence="14">
    <location>
        <begin position="50"/>
        <end position="519"/>
    </location>
</feature>
<dbReference type="EMBL" id="LVHI01000032">
    <property type="protein sequence ID" value="OAK51848.1"/>
    <property type="molecule type" value="Genomic_DNA"/>
</dbReference>
<evidence type="ECO:0000256" key="4">
    <source>
        <dbReference type="ARBA" id="ARBA00022490"/>
    </source>
</evidence>
<feature type="compositionally biased region" description="Acidic residues" evidence="13">
    <location>
        <begin position="830"/>
        <end position="843"/>
    </location>
</feature>
<dbReference type="RefSeq" id="WP_068429654.1">
    <property type="nucleotide sequence ID" value="NZ_LVHI01000032.1"/>
</dbReference>
<evidence type="ECO:0000256" key="3">
    <source>
        <dbReference type="ARBA" id="ARBA00008263"/>
    </source>
</evidence>
<evidence type="ECO:0000256" key="12">
    <source>
        <dbReference type="SAM" id="Coils"/>
    </source>
</evidence>
<dbReference type="NCBIfam" id="TIGR01063">
    <property type="entry name" value="gyrA"/>
    <property type="match status" value="1"/>
</dbReference>
<dbReference type="InterPro" id="IPR002205">
    <property type="entry name" value="Topo_IIA_dom_A"/>
</dbReference>
<dbReference type="Gene3D" id="3.90.199.10">
    <property type="entry name" value="Topoisomerase II, domain 5"/>
    <property type="match status" value="1"/>
</dbReference>
<keyword evidence="8 10" id="KW-0238">DNA-binding</keyword>
<evidence type="ECO:0000256" key="8">
    <source>
        <dbReference type="ARBA" id="ARBA00023125"/>
    </source>
</evidence>
<dbReference type="GO" id="GO:0009330">
    <property type="term" value="C:DNA topoisomerase type II (double strand cut, ATP-hydrolyzing) complex"/>
    <property type="evidence" value="ECO:0007669"/>
    <property type="project" value="TreeGrafter"/>
</dbReference>
<dbReference type="GO" id="GO:0005524">
    <property type="term" value="F:ATP binding"/>
    <property type="evidence" value="ECO:0007669"/>
    <property type="project" value="UniProtKB-UniRule"/>
</dbReference>
<dbReference type="Proteomes" id="UP000077519">
    <property type="component" value="Unassembled WGS sequence"/>
</dbReference>
<feature type="short sequence motif" description="GyrA-box" evidence="10">
    <location>
        <begin position="546"/>
        <end position="552"/>
    </location>
</feature>
<keyword evidence="12" id="KW-0175">Coiled coil</keyword>
<feature type="region of interest" description="Disordered" evidence="13">
    <location>
        <begin position="825"/>
        <end position="849"/>
    </location>
</feature>
<dbReference type="Gene3D" id="3.30.1360.40">
    <property type="match status" value="1"/>
</dbReference>
<dbReference type="InterPro" id="IPR035516">
    <property type="entry name" value="Gyrase/topoIV_suA_C"/>
</dbReference>
<dbReference type="AlphaFoldDB" id="A0A177Y9Q9"/>
<accession>A0A177Y9Q9</accession>
<evidence type="ECO:0000313" key="16">
    <source>
        <dbReference type="Proteomes" id="UP000077519"/>
    </source>
</evidence>
<evidence type="ECO:0000256" key="7">
    <source>
        <dbReference type="ARBA" id="ARBA00023029"/>
    </source>
</evidence>
<dbReference type="FunFam" id="2.120.10.90:FF:000001">
    <property type="entry name" value="DNA gyrase subunit A"/>
    <property type="match status" value="1"/>
</dbReference>
<dbReference type="GO" id="GO:0034335">
    <property type="term" value="F:DNA negative supercoiling activity"/>
    <property type="evidence" value="ECO:0007669"/>
    <property type="project" value="UniProtKB-ARBA"/>
</dbReference>
<dbReference type="SUPFAM" id="SSF56719">
    <property type="entry name" value="Type II DNA topoisomerase"/>
    <property type="match status" value="1"/>
</dbReference>
<evidence type="ECO:0000256" key="2">
    <source>
        <dbReference type="ARBA" id="ARBA00004496"/>
    </source>
</evidence>
<reference evidence="15 16" key="1">
    <citation type="submission" date="2016-03" db="EMBL/GenBank/DDBJ databases">
        <title>Genome sequence of Rhodococcus kyotonensis KB10.</title>
        <authorList>
            <person name="Jeong H."/>
            <person name="Hong C.E."/>
            <person name="Jo S.H."/>
            <person name="Park J.M."/>
        </authorList>
    </citation>
    <scope>NUCLEOTIDE SEQUENCE [LARGE SCALE GENOMIC DNA]</scope>
    <source>
        <strain evidence="15 16">KB10</strain>
    </source>
</reference>
<dbReference type="PANTHER" id="PTHR43493:SF5">
    <property type="entry name" value="DNA GYRASE SUBUNIT A, CHLOROPLASTIC_MITOCHONDRIAL"/>
    <property type="match status" value="1"/>
</dbReference>
<dbReference type="NCBIfam" id="NF004044">
    <property type="entry name" value="PRK05561.1"/>
    <property type="match status" value="1"/>
</dbReference>
<dbReference type="Pfam" id="PF00521">
    <property type="entry name" value="DNA_topoisoIV"/>
    <property type="match status" value="1"/>
</dbReference>
<keyword evidence="9 10" id="KW-0413">Isomerase</keyword>
<comment type="function">
    <text evidence="10">A type II topoisomerase that negatively supercoils closed circular double-stranded (ds) DNA in an ATP-dependent manner to modulate DNA topology and maintain chromosomes in an underwound state. Negative supercoiling favors strand separation, and DNA replication, transcription, recombination and repair, all of which involve strand separation. Also able to catalyze the interconversion of other topological isomers of dsDNA rings, including catenanes and knotted rings. Type II topoisomerases break and join 2 DNA strands simultaneously in an ATP-dependent manner.</text>
</comment>
<comment type="subunit">
    <text evidence="10">Heterotetramer, composed of two GyrA and two GyrB chains. In the heterotetramer, GyrA contains the active site tyrosine that forms a transient covalent intermediate with DNA, while GyrB binds cofactors and catalyzes ATP hydrolysis.</text>
</comment>
<dbReference type="Pfam" id="PF03989">
    <property type="entry name" value="DNA_gyraseA_C"/>
    <property type="match status" value="6"/>
</dbReference>
<dbReference type="Gene3D" id="1.10.268.10">
    <property type="entry name" value="Topoisomerase, domain 3"/>
    <property type="match status" value="1"/>
</dbReference>
<keyword evidence="5 10" id="KW-0547">Nucleotide-binding</keyword>
<dbReference type="SMART" id="SM00434">
    <property type="entry name" value="TOP4c"/>
    <property type="match status" value="1"/>
</dbReference>
<gene>
    <name evidence="10" type="primary">gyrA</name>
    <name evidence="15" type="ORF">A3K89_09155</name>
</gene>
<dbReference type="FunFam" id="1.10.268.10:FF:000001">
    <property type="entry name" value="DNA gyrase subunit A"/>
    <property type="match status" value="1"/>
</dbReference>
<dbReference type="PANTHER" id="PTHR43493">
    <property type="entry name" value="DNA GYRASE/TOPOISOMERASE SUBUNIT A"/>
    <property type="match status" value="1"/>
</dbReference>
<dbReference type="GO" id="GO:0005694">
    <property type="term" value="C:chromosome"/>
    <property type="evidence" value="ECO:0007669"/>
    <property type="project" value="InterPro"/>
</dbReference>
<evidence type="ECO:0000313" key="15">
    <source>
        <dbReference type="EMBL" id="OAK51848.1"/>
    </source>
</evidence>
<dbReference type="PROSITE" id="PS52040">
    <property type="entry name" value="TOPO_IIA"/>
    <property type="match status" value="1"/>
</dbReference>
<proteinExistence type="inferred from homology"/>
<dbReference type="GO" id="GO:0005737">
    <property type="term" value="C:cytoplasm"/>
    <property type="evidence" value="ECO:0007669"/>
    <property type="project" value="UniProtKB-SubCell"/>
</dbReference>
<feature type="coiled-coil region" evidence="12">
    <location>
        <begin position="450"/>
        <end position="484"/>
    </location>
</feature>
<evidence type="ECO:0000259" key="14">
    <source>
        <dbReference type="PROSITE" id="PS52040"/>
    </source>
</evidence>
<dbReference type="HAMAP" id="MF_01897">
    <property type="entry name" value="GyrA"/>
    <property type="match status" value="1"/>
</dbReference>
<keyword evidence="16" id="KW-1185">Reference proteome</keyword>
<dbReference type="InterPro" id="IPR050220">
    <property type="entry name" value="Type_II_DNA_Topoisomerases"/>
</dbReference>
<organism evidence="15 16">
    <name type="scientific">Rhodococcoides kyotonense</name>
    <dbReference type="NCBI Taxonomy" id="398843"/>
    <lineage>
        <taxon>Bacteria</taxon>
        <taxon>Bacillati</taxon>
        <taxon>Actinomycetota</taxon>
        <taxon>Actinomycetes</taxon>
        <taxon>Mycobacteriales</taxon>
        <taxon>Nocardiaceae</taxon>
        <taxon>Rhodococcoides</taxon>
    </lineage>
</organism>
<evidence type="ECO:0000256" key="10">
    <source>
        <dbReference type="HAMAP-Rule" id="MF_01897"/>
    </source>
</evidence>
<comment type="miscellaneous">
    <text evidence="10">Few gyrases are as efficient as E.coli at forming negative supercoils. Not all organisms have 2 type II topoisomerases; in organisms with a single type II topoisomerase this enzyme also has to decatenate newly replicated chromosomes.</text>
</comment>
<keyword evidence="6 10" id="KW-0067">ATP-binding</keyword>
<evidence type="ECO:0000256" key="11">
    <source>
        <dbReference type="PROSITE-ProRule" id="PRU01384"/>
    </source>
</evidence>
<evidence type="ECO:0000256" key="13">
    <source>
        <dbReference type="SAM" id="MobiDB-lite"/>
    </source>
</evidence>
<dbReference type="InterPro" id="IPR005743">
    <property type="entry name" value="GyrA"/>
</dbReference>
<keyword evidence="4 10" id="KW-0963">Cytoplasm</keyword>
<dbReference type="InterPro" id="IPR013760">
    <property type="entry name" value="Topo_IIA-like_dom_sf"/>
</dbReference>
<dbReference type="FunFam" id="3.30.1360.40:FF:000008">
    <property type="entry name" value="DNA topoisomerase (ATP-hydrolyzing)"/>
    <property type="match status" value="1"/>
</dbReference>
<dbReference type="InterPro" id="IPR006691">
    <property type="entry name" value="GyrA/parC_rep"/>
</dbReference>
<dbReference type="GO" id="GO:0003677">
    <property type="term" value="F:DNA binding"/>
    <property type="evidence" value="ECO:0007669"/>
    <property type="project" value="UniProtKB-UniRule"/>
</dbReference>
<comment type="subcellular location">
    <subcellularLocation>
        <location evidence="2 10">Cytoplasm</location>
    </subcellularLocation>
</comment>
<evidence type="ECO:0000256" key="9">
    <source>
        <dbReference type="ARBA" id="ARBA00023235"/>
    </source>
</evidence>
<evidence type="ECO:0000256" key="6">
    <source>
        <dbReference type="ARBA" id="ARBA00022840"/>
    </source>
</evidence>
<dbReference type="CDD" id="cd00187">
    <property type="entry name" value="TOP4c"/>
    <property type="match status" value="1"/>
</dbReference>